<reference evidence="3" key="1">
    <citation type="journal article" date="2019" name="Int. J. Syst. Evol. Microbiol.">
        <title>The Global Catalogue of Microorganisms (GCM) 10K type strain sequencing project: providing services to taxonomists for standard genome sequencing and annotation.</title>
        <authorList>
            <consortium name="The Broad Institute Genomics Platform"/>
            <consortium name="The Broad Institute Genome Sequencing Center for Infectious Disease"/>
            <person name="Wu L."/>
            <person name="Ma J."/>
        </authorList>
    </citation>
    <scope>NUCLEOTIDE SEQUENCE [LARGE SCALE GENOMIC DNA]</scope>
    <source>
        <strain evidence="3">JCM 18959</strain>
    </source>
</reference>
<gene>
    <name evidence="2" type="ORF">GCM10025760_00460</name>
</gene>
<protein>
    <recommendedName>
        <fullName evidence="4">Dehydrogenase</fullName>
    </recommendedName>
</protein>
<proteinExistence type="predicted"/>
<evidence type="ECO:0000313" key="2">
    <source>
        <dbReference type="EMBL" id="GAA5083624.1"/>
    </source>
</evidence>
<feature type="region of interest" description="Disordered" evidence="1">
    <location>
        <begin position="1"/>
        <end position="45"/>
    </location>
</feature>
<dbReference type="Proteomes" id="UP001501407">
    <property type="component" value="Unassembled WGS sequence"/>
</dbReference>
<evidence type="ECO:0008006" key="4">
    <source>
        <dbReference type="Google" id="ProtNLM"/>
    </source>
</evidence>
<dbReference type="SUPFAM" id="SSF53041">
    <property type="entry name" value="Resolvase-like"/>
    <property type="match status" value="1"/>
</dbReference>
<organism evidence="2 3">
    <name type="scientific">Microbacterium yannicii</name>
    <dbReference type="NCBI Taxonomy" id="671622"/>
    <lineage>
        <taxon>Bacteria</taxon>
        <taxon>Bacillati</taxon>
        <taxon>Actinomycetota</taxon>
        <taxon>Actinomycetes</taxon>
        <taxon>Micrococcales</taxon>
        <taxon>Microbacteriaceae</taxon>
        <taxon>Microbacterium</taxon>
    </lineage>
</organism>
<evidence type="ECO:0000313" key="3">
    <source>
        <dbReference type="Proteomes" id="UP001501407"/>
    </source>
</evidence>
<feature type="compositionally biased region" description="Low complexity" evidence="1">
    <location>
        <begin position="21"/>
        <end position="32"/>
    </location>
</feature>
<evidence type="ECO:0000256" key="1">
    <source>
        <dbReference type="SAM" id="MobiDB-lite"/>
    </source>
</evidence>
<accession>A0ABP9LVD6</accession>
<name>A0ABP9LVD6_9MICO</name>
<sequence>MSETTKTPDAAPAHAAHTHAAHTSSAHADTAASNTGAPGSVMAETSPLQLPHPAAECPKCFTELQQNRDWWQAQPAGSRLVGLVISRDDMPSVVEQRNDLTRFGVPIDGFRHPAPETLESWEERLVRLFGTLKRGDVLVVANVHALGRDIDEETRTVAELHRRGVVVKVVSHGGRHLYDAGR</sequence>
<dbReference type="EMBL" id="BAABKZ010000001">
    <property type="protein sequence ID" value="GAA5083624.1"/>
    <property type="molecule type" value="Genomic_DNA"/>
</dbReference>
<dbReference type="InterPro" id="IPR036162">
    <property type="entry name" value="Resolvase-like_N_sf"/>
</dbReference>
<dbReference type="Gene3D" id="3.40.50.1390">
    <property type="entry name" value="Resolvase, N-terminal catalytic domain"/>
    <property type="match status" value="1"/>
</dbReference>
<comment type="caution">
    <text evidence="2">The sequence shown here is derived from an EMBL/GenBank/DDBJ whole genome shotgun (WGS) entry which is preliminary data.</text>
</comment>
<keyword evidence="3" id="KW-1185">Reference proteome</keyword>